<evidence type="ECO:0000256" key="1">
    <source>
        <dbReference type="ARBA" id="ARBA00004202"/>
    </source>
</evidence>
<dbReference type="InterPro" id="IPR017871">
    <property type="entry name" value="ABC_transporter-like_CS"/>
</dbReference>
<dbReference type="RefSeq" id="WP_194117182.1">
    <property type="nucleotide sequence ID" value="NZ_JADFUA010000011.1"/>
</dbReference>
<dbReference type="PROSITE" id="PS00211">
    <property type="entry name" value="ABC_TRANSPORTER_1"/>
    <property type="match status" value="1"/>
</dbReference>
<keyword evidence="5" id="KW-0410">Iron transport</keyword>
<evidence type="ECO:0000259" key="11">
    <source>
        <dbReference type="PROSITE" id="PS50893"/>
    </source>
</evidence>
<dbReference type="Gene3D" id="3.40.50.300">
    <property type="entry name" value="P-loop containing nucleotide triphosphate hydrolases"/>
    <property type="match status" value="1"/>
</dbReference>
<evidence type="ECO:0000256" key="4">
    <source>
        <dbReference type="ARBA" id="ARBA00022475"/>
    </source>
</evidence>
<gene>
    <name evidence="12" type="ORF">INR99_14950</name>
</gene>
<dbReference type="GO" id="GO:0005886">
    <property type="term" value="C:plasma membrane"/>
    <property type="evidence" value="ECO:0007669"/>
    <property type="project" value="UniProtKB-SubCell"/>
</dbReference>
<dbReference type="InterPro" id="IPR027417">
    <property type="entry name" value="P-loop_NTPase"/>
</dbReference>
<comment type="subcellular location">
    <subcellularLocation>
        <location evidence="1">Cell membrane</location>
        <topology evidence="1">Peripheral membrane protein</topology>
    </subcellularLocation>
</comment>
<dbReference type="EMBL" id="JADFUA010000011">
    <property type="protein sequence ID" value="MBE9610637.1"/>
    <property type="molecule type" value="Genomic_DNA"/>
</dbReference>
<dbReference type="InterPro" id="IPR003439">
    <property type="entry name" value="ABC_transporter-like_ATP-bd"/>
</dbReference>
<dbReference type="GO" id="GO:0005524">
    <property type="term" value="F:ATP binding"/>
    <property type="evidence" value="ECO:0007669"/>
    <property type="project" value="UniProtKB-KW"/>
</dbReference>
<name>A0A8J7FM54_9NEIS</name>
<dbReference type="AlphaFoldDB" id="A0A8J7FM54"/>
<evidence type="ECO:0000256" key="5">
    <source>
        <dbReference type="ARBA" id="ARBA00022496"/>
    </source>
</evidence>
<evidence type="ECO:0000256" key="7">
    <source>
        <dbReference type="ARBA" id="ARBA00022840"/>
    </source>
</evidence>
<protein>
    <submittedName>
        <fullName evidence="12">ABC transporter ATP-binding protein</fullName>
    </submittedName>
</protein>
<evidence type="ECO:0000256" key="10">
    <source>
        <dbReference type="ARBA" id="ARBA00023136"/>
    </source>
</evidence>
<dbReference type="SUPFAM" id="SSF52540">
    <property type="entry name" value="P-loop containing nucleoside triphosphate hydrolases"/>
    <property type="match status" value="1"/>
</dbReference>
<reference evidence="12 13" key="1">
    <citation type="submission" date="2020-10" db="EMBL/GenBank/DDBJ databases">
        <title>The genome sequence of Chitinilyticum litopenaei 4Y14.</title>
        <authorList>
            <person name="Liu Y."/>
        </authorList>
    </citation>
    <scope>NUCLEOTIDE SEQUENCE [LARGE SCALE GENOMIC DNA]</scope>
    <source>
        <strain evidence="12 13">4Y14</strain>
    </source>
</reference>
<evidence type="ECO:0000256" key="2">
    <source>
        <dbReference type="ARBA" id="ARBA00005417"/>
    </source>
</evidence>
<dbReference type="PANTHER" id="PTHR42771:SF2">
    <property type="entry name" value="IRON(3+)-HYDROXAMATE IMPORT ATP-BINDING PROTEIN FHUC"/>
    <property type="match status" value="1"/>
</dbReference>
<keyword evidence="8" id="KW-0408">Iron</keyword>
<keyword evidence="4" id="KW-1003">Cell membrane</keyword>
<comment type="similarity">
    <text evidence="2">Belongs to the ABC transporter superfamily.</text>
</comment>
<dbReference type="InterPro" id="IPR051535">
    <property type="entry name" value="Siderophore_ABC-ATPase"/>
</dbReference>
<evidence type="ECO:0000256" key="6">
    <source>
        <dbReference type="ARBA" id="ARBA00022741"/>
    </source>
</evidence>
<proteinExistence type="inferred from homology"/>
<evidence type="ECO:0000256" key="8">
    <source>
        <dbReference type="ARBA" id="ARBA00023004"/>
    </source>
</evidence>
<dbReference type="Pfam" id="PF00005">
    <property type="entry name" value="ABC_tran"/>
    <property type="match status" value="1"/>
</dbReference>
<dbReference type="GO" id="GO:0006826">
    <property type="term" value="P:iron ion transport"/>
    <property type="evidence" value="ECO:0007669"/>
    <property type="project" value="UniProtKB-KW"/>
</dbReference>
<organism evidence="12 13">
    <name type="scientific">Chitinilyticum piscinae</name>
    <dbReference type="NCBI Taxonomy" id="2866724"/>
    <lineage>
        <taxon>Bacteria</taxon>
        <taxon>Pseudomonadati</taxon>
        <taxon>Pseudomonadota</taxon>
        <taxon>Betaproteobacteria</taxon>
        <taxon>Neisseriales</taxon>
        <taxon>Chitinibacteraceae</taxon>
        <taxon>Chitinilyticum</taxon>
    </lineage>
</organism>
<comment type="caution">
    <text evidence="12">The sequence shown here is derived from an EMBL/GenBank/DDBJ whole genome shotgun (WGS) entry which is preliminary data.</text>
</comment>
<keyword evidence="6" id="KW-0547">Nucleotide-binding</keyword>
<accession>A0A8J7FM54</accession>
<dbReference type="FunFam" id="3.40.50.300:FF:000134">
    <property type="entry name" value="Iron-enterobactin ABC transporter ATP-binding protein"/>
    <property type="match status" value="1"/>
</dbReference>
<evidence type="ECO:0000313" key="12">
    <source>
        <dbReference type="EMBL" id="MBE9610637.1"/>
    </source>
</evidence>
<dbReference type="Proteomes" id="UP000604481">
    <property type="component" value="Unassembled WGS sequence"/>
</dbReference>
<evidence type="ECO:0000256" key="9">
    <source>
        <dbReference type="ARBA" id="ARBA00023065"/>
    </source>
</evidence>
<dbReference type="PROSITE" id="PS50893">
    <property type="entry name" value="ABC_TRANSPORTER_2"/>
    <property type="match status" value="1"/>
</dbReference>
<keyword evidence="10" id="KW-0472">Membrane</keyword>
<keyword evidence="7 12" id="KW-0067">ATP-binding</keyword>
<feature type="domain" description="ABC transporter" evidence="11">
    <location>
        <begin position="2"/>
        <end position="238"/>
    </location>
</feature>
<evidence type="ECO:0000256" key="3">
    <source>
        <dbReference type="ARBA" id="ARBA00022448"/>
    </source>
</evidence>
<dbReference type="GO" id="GO:0016887">
    <property type="term" value="F:ATP hydrolysis activity"/>
    <property type="evidence" value="ECO:0007669"/>
    <property type="project" value="InterPro"/>
</dbReference>
<keyword evidence="9" id="KW-0406">Ion transport</keyword>
<dbReference type="SMART" id="SM00382">
    <property type="entry name" value="AAA"/>
    <property type="match status" value="1"/>
</dbReference>
<dbReference type="InterPro" id="IPR003593">
    <property type="entry name" value="AAA+_ATPase"/>
</dbReference>
<dbReference type="CDD" id="cd03214">
    <property type="entry name" value="ABC_Iron-Siderophores_B12_Hemin"/>
    <property type="match status" value="1"/>
</dbReference>
<sequence length="254" mass="28055">MYALHNILVQRQQRTILAIPELVLPAHGLTVILGHNGSGKSTLLKLLAGQLAPDHGQILLDGQSVRRYRPGALARKVAYMPQQIPQPPLLSVRELVELGRFAWRGWLRRWSPDDLAHVDAALDATDVAHLAGHAVDRISGGERQRAWLAMLLAQASPCLLLDEPSAALDLAHQYQLLALLRREADRNGHAVIAILHDLNLALRYADRILALRQGQIWFDGSPEVLLAHPALHQLYDIALDILPREGKHPVAVVA</sequence>
<keyword evidence="3" id="KW-0813">Transport</keyword>
<dbReference type="PANTHER" id="PTHR42771">
    <property type="entry name" value="IRON(3+)-HYDROXAMATE IMPORT ATP-BINDING PROTEIN FHUC"/>
    <property type="match status" value="1"/>
</dbReference>
<evidence type="ECO:0000313" key="13">
    <source>
        <dbReference type="Proteomes" id="UP000604481"/>
    </source>
</evidence>
<keyword evidence="13" id="KW-1185">Reference proteome</keyword>